<evidence type="ECO:0000313" key="2">
    <source>
        <dbReference type="Proteomes" id="UP000009287"/>
    </source>
</evidence>
<sequence length="41" mass="4820">MYARQDFVTADHVSPYPFIKFRFLSLKELADLEEVCFSSFA</sequence>
<dbReference type="EMBL" id="CP002401">
    <property type="protein sequence ID" value="AEP34934.1"/>
    <property type="molecule type" value="Genomic_DNA"/>
</dbReference>
<dbReference type="PATRIC" id="fig|580047.4.peg.132"/>
<evidence type="ECO:0000313" key="1">
    <source>
        <dbReference type="EMBL" id="AEP34934.1"/>
    </source>
</evidence>
<gene>
    <name evidence="1" type="ordered locus">CTO_0843</name>
</gene>
<reference evidence="1 2" key="1">
    <citation type="journal article" date="2011" name="J. Exp. Med.">
        <title>A live-attenuated chlamydial vaccine protects against trachoma in nonhuman primates.</title>
        <authorList>
            <person name="Kari L."/>
            <person name="Whitmire W.M."/>
            <person name="Olivares-Zavaleta N."/>
            <person name="Goheen M.M."/>
            <person name="Taylor L.D."/>
            <person name="Carlson J.H."/>
            <person name="Sturdevant G.L."/>
            <person name="Lu C."/>
            <person name="Bakios L.E."/>
            <person name="Randall L.B."/>
            <person name="Parnell M.J."/>
            <person name="Zhong G."/>
            <person name="Caldwell H.D."/>
        </authorList>
    </citation>
    <scope>NUCLEOTIDE SEQUENCE [LARGE SCALE GENOMIC DNA]</scope>
    <source>
        <strain evidence="1 2">A2497</strain>
    </source>
</reference>
<organism evidence="1 2">
    <name type="scientific">Chlamydia trachomatis serovar A (strain A2497)</name>
    <dbReference type="NCBI Taxonomy" id="580047"/>
    <lineage>
        <taxon>Bacteria</taxon>
        <taxon>Pseudomonadati</taxon>
        <taxon>Chlamydiota</taxon>
        <taxon>Chlamydiia</taxon>
        <taxon>Chlamydiales</taxon>
        <taxon>Chlamydiaceae</taxon>
        <taxon>Chlamydia/Chlamydophila group</taxon>
        <taxon>Chlamydia</taxon>
    </lineage>
</organism>
<dbReference type="Proteomes" id="UP000009287">
    <property type="component" value="Chromosome"/>
</dbReference>
<dbReference type="AlphaFoldDB" id="G4NM94"/>
<name>G4NM94_CHLT4</name>
<proteinExistence type="predicted"/>
<dbReference type="KEGG" id="cra:CTO_0843"/>
<protein>
    <submittedName>
        <fullName evidence="1">Uncharacterized protein</fullName>
    </submittedName>
</protein>
<accession>G4NM94</accession>